<dbReference type="Proteomes" id="UP000649151">
    <property type="component" value="Unassembled WGS sequence"/>
</dbReference>
<proteinExistence type="predicted"/>
<keyword evidence="3" id="KW-1185">Reference proteome</keyword>
<evidence type="ECO:0000256" key="1">
    <source>
        <dbReference type="SAM" id="Phobius"/>
    </source>
</evidence>
<protein>
    <submittedName>
        <fullName evidence="2">Uncharacterized protein</fullName>
    </submittedName>
</protein>
<dbReference type="EMBL" id="JACOQK010000001">
    <property type="protein sequence ID" value="MBC5786831.1"/>
    <property type="molecule type" value="Genomic_DNA"/>
</dbReference>
<keyword evidence="1" id="KW-0812">Transmembrane</keyword>
<dbReference type="RefSeq" id="WP_186996036.1">
    <property type="nucleotide sequence ID" value="NZ_JACOQK010000001.1"/>
</dbReference>
<reference evidence="2 3" key="1">
    <citation type="submission" date="2020-08" db="EMBL/GenBank/DDBJ databases">
        <title>Genome public.</title>
        <authorList>
            <person name="Liu C."/>
            <person name="Sun Q."/>
        </authorList>
    </citation>
    <scope>NUCLEOTIDE SEQUENCE [LARGE SCALE GENOMIC DNA]</scope>
    <source>
        <strain evidence="2 3">NSJ-27</strain>
    </source>
</reference>
<comment type="caution">
    <text evidence="2">The sequence shown here is derived from an EMBL/GenBank/DDBJ whole genome shotgun (WGS) entry which is preliminary data.</text>
</comment>
<organism evidence="2 3">
    <name type="scientific">Clostridium facile</name>
    <dbReference type="NCBI Taxonomy" id="2763035"/>
    <lineage>
        <taxon>Bacteria</taxon>
        <taxon>Bacillati</taxon>
        <taxon>Bacillota</taxon>
        <taxon>Clostridia</taxon>
        <taxon>Eubacteriales</taxon>
        <taxon>Clostridiaceae</taxon>
        <taxon>Clostridium</taxon>
    </lineage>
</organism>
<keyword evidence="1" id="KW-1133">Transmembrane helix</keyword>
<sequence length="104" mass="11786">MNLDIVPIGKPSLNNKIAQRRDDQGGGLLAASSLRLDYQPGCVFIFATLIVSKTIGFFKVVSKAFLTLRRKIGDWLSIQFFDPKFILMVEKIIFEVKMILLGYF</sequence>
<evidence type="ECO:0000313" key="2">
    <source>
        <dbReference type="EMBL" id="MBC5786831.1"/>
    </source>
</evidence>
<gene>
    <name evidence="2" type="ORF">H8Z77_02190</name>
</gene>
<keyword evidence="1" id="KW-0472">Membrane</keyword>
<feature type="transmembrane region" description="Helical" evidence="1">
    <location>
        <begin position="38"/>
        <end position="61"/>
    </location>
</feature>
<evidence type="ECO:0000313" key="3">
    <source>
        <dbReference type="Proteomes" id="UP000649151"/>
    </source>
</evidence>
<name>A0ABR7INZ1_9CLOT</name>
<accession>A0ABR7INZ1</accession>